<keyword evidence="1" id="KW-1133">Transmembrane helix</keyword>
<reference evidence="2" key="1">
    <citation type="journal article" date="2020" name="mSystems">
        <title>Genome- and Community-Level Interaction Insights into Carbon Utilization and Element Cycling Functions of Hydrothermarchaeota in Hydrothermal Sediment.</title>
        <authorList>
            <person name="Zhou Z."/>
            <person name="Liu Y."/>
            <person name="Xu W."/>
            <person name="Pan J."/>
            <person name="Luo Z.H."/>
            <person name="Li M."/>
        </authorList>
    </citation>
    <scope>NUCLEOTIDE SEQUENCE [LARGE SCALE GENOMIC DNA]</scope>
    <source>
        <strain evidence="2">SpSt-767</strain>
    </source>
</reference>
<name>A0A7V6DQL8_9BACT</name>
<accession>A0A7V6DQL8</accession>
<sequence length="70" mass="7832">MHTPHHPHTQNEEKHWSTKLLQPGLHKDWRTWVVIGLMLAAIGIYVISLDDSLHSGRVPPQEAPAAAGPR</sequence>
<dbReference type="AlphaFoldDB" id="A0A7V6DQL8"/>
<dbReference type="EMBL" id="DTGR01000184">
    <property type="protein sequence ID" value="HHS30374.1"/>
    <property type="molecule type" value="Genomic_DNA"/>
</dbReference>
<proteinExistence type="predicted"/>
<keyword evidence="1" id="KW-0812">Transmembrane</keyword>
<gene>
    <name evidence="2" type="ORF">ENV52_11820</name>
</gene>
<organism evidence="2">
    <name type="scientific">Desulfobacca acetoxidans</name>
    <dbReference type="NCBI Taxonomy" id="60893"/>
    <lineage>
        <taxon>Bacteria</taxon>
        <taxon>Pseudomonadati</taxon>
        <taxon>Thermodesulfobacteriota</taxon>
        <taxon>Desulfobaccia</taxon>
        <taxon>Desulfobaccales</taxon>
        <taxon>Desulfobaccaceae</taxon>
        <taxon>Desulfobacca</taxon>
    </lineage>
</organism>
<protein>
    <submittedName>
        <fullName evidence="2">Uncharacterized protein</fullName>
    </submittedName>
</protein>
<evidence type="ECO:0000256" key="1">
    <source>
        <dbReference type="SAM" id="Phobius"/>
    </source>
</evidence>
<feature type="transmembrane region" description="Helical" evidence="1">
    <location>
        <begin position="29"/>
        <end position="47"/>
    </location>
</feature>
<evidence type="ECO:0000313" key="2">
    <source>
        <dbReference type="EMBL" id="HHS30374.1"/>
    </source>
</evidence>
<comment type="caution">
    <text evidence="2">The sequence shown here is derived from an EMBL/GenBank/DDBJ whole genome shotgun (WGS) entry which is preliminary data.</text>
</comment>
<keyword evidence="1" id="KW-0472">Membrane</keyword>